<evidence type="ECO:0000256" key="2">
    <source>
        <dbReference type="ARBA" id="ARBA00022692"/>
    </source>
</evidence>
<feature type="transmembrane region" description="Helical" evidence="6">
    <location>
        <begin position="217"/>
        <end position="234"/>
    </location>
</feature>
<feature type="transmembrane region" description="Helical" evidence="6">
    <location>
        <begin position="41"/>
        <end position="63"/>
    </location>
</feature>
<dbReference type="InterPro" id="IPR051533">
    <property type="entry name" value="WaaL-like"/>
</dbReference>
<evidence type="ECO:0000259" key="7">
    <source>
        <dbReference type="Pfam" id="PF04932"/>
    </source>
</evidence>
<evidence type="ECO:0000256" key="3">
    <source>
        <dbReference type="ARBA" id="ARBA00022989"/>
    </source>
</evidence>
<dbReference type="PANTHER" id="PTHR37422:SF21">
    <property type="entry name" value="EXOQ-LIKE PROTEIN"/>
    <property type="match status" value="1"/>
</dbReference>
<feature type="transmembrane region" description="Helical" evidence="6">
    <location>
        <begin position="168"/>
        <end position="187"/>
    </location>
</feature>
<dbReference type="InterPro" id="IPR007016">
    <property type="entry name" value="O-antigen_ligase-rel_domated"/>
</dbReference>
<keyword evidence="3 6" id="KW-1133">Transmembrane helix</keyword>
<sequence>MRAYMNSGGQGEEQGQLQGKDKGKEKGKETGKKARKGNNKWMTLIMAAALTLTVIWSCLQAGLYFSRSLYLPASVWLTGAAAVLLWQTVYVRTREAGGAAPVVLRAMMAAAGPGGVALLYALRLGAWPLSMQGTVDAVLRWSWLAVLAAALAWTAARPGGGLVLRAGWNLTGTVLAYTALAAVYGLVPLPHAVLRTADSGTAAFGARLGGLLQYPNTFGAVMGAFLVLQLLRLARLPQAAALRRRLAASAQALPYGLCLLLSESRGAWLAAAAAWTAAVLTARGEARGRLILRSGLILAGALILYRRLAQAELAPAVRPGLAELAAVWAATLLVLAAPPLAKFSGLKIQPLQALLHLFPQLYWLPRRLASRRPSGRTAADRTLLTGLVAGAVVLAATLIPLGGDSAQAALRTGTSTISARLLMFRDAVSLFREAPWLGQGGDAWRSAYRGVQSAPYAGSVMHSGLLDMLLNLGLIGGAVWLGWLVVQGYRLAARRSEWFWAYLILVLHGLVDFDWAFGVYGVLLIWIAEVGNRTGNRNRNRGSGFSRSSHSSWHRSNRAVGPRYAGTRPEALIRFKSVSLKSFHLKAPRLKTVSPRAAVIALAICLLAAGLSGWRLMLADQVYRRAVTSGREAAPAAELERALRLNPFQPHVRATLAARVSQQEAVLLLRSGLRYNPRSPELYSRLAEAAASGGDVRAAAWWAEALRLDRFDPVKQTEALRSLTALAGHKRSQGQEGEAEAAARAGLFLYQRYIALDQMMSRPEGRSLRNDRGFYVTREAQETAGILRREWGQVFRPQLEGTDEMEDKAIRRRS</sequence>
<dbReference type="EMBL" id="BMHF01000021">
    <property type="protein sequence ID" value="GGA50610.1"/>
    <property type="molecule type" value="Genomic_DNA"/>
</dbReference>
<dbReference type="Proteomes" id="UP000609323">
    <property type="component" value="Unassembled WGS sequence"/>
</dbReference>
<protein>
    <recommendedName>
        <fullName evidence="7">O-antigen ligase-related domain-containing protein</fullName>
    </recommendedName>
</protein>
<feature type="transmembrane region" description="Helical" evidence="6">
    <location>
        <begin position="320"/>
        <end position="340"/>
    </location>
</feature>
<comment type="subcellular location">
    <subcellularLocation>
        <location evidence="1">Membrane</location>
        <topology evidence="1">Multi-pass membrane protein</topology>
    </subcellularLocation>
</comment>
<feature type="transmembrane region" description="Helical" evidence="6">
    <location>
        <begin position="290"/>
        <end position="308"/>
    </location>
</feature>
<feature type="region of interest" description="Disordered" evidence="5">
    <location>
        <begin position="538"/>
        <end position="559"/>
    </location>
</feature>
<feature type="transmembrane region" description="Helical" evidence="6">
    <location>
        <begin position="138"/>
        <end position="156"/>
    </location>
</feature>
<evidence type="ECO:0000313" key="9">
    <source>
        <dbReference type="Proteomes" id="UP000609323"/>
    </source>
</evidence>
<feature type="transmembrane region" description="Helical" evidence="6">
    <location>
        <begin position="597"/>
        <end position="618"/>
    </location>
</feature>
<keyword evidence="4 6" id="KW-0472">Membrane</keyword>
<evidence type="ECO:0000256" key="6">
    <source>
        <dbReference type="SAM" id="Phobius"/>
    </source>
</evidence>
<name>A0ABQ1GUG4_9BACL</name>
<dbReference type="RefSeq" id="WP_157739498.1">
    <property type="nucleotide sequence ID" value="NZ_BMHF01000021.1"/>
</dbReference>
<feature type="transmembrane region" description="Helical" evidence="6">
    <location>
        <begin position="69"/>
        <end position="90"/>
    </location>
</feature>
<evidence type="ECO:0000256" key="5">
    <source>
        <dbReference type="SAM" id="MobiDB-lite"/>
    </source>
</evidence>
<feature type="region of interest" description="Disordered" evidence="5">
    <location>
        <begin position="1"/>
        <end position="34"/>
    </location>
</feature>
<feature type="transmembrane region" description="Helical" evidence="6">
    <location>
        <begin position="498"/>
        <end position="528"/>
    </location>
</feature>
<evidence type="ECO:0000256" key="4">
    <source>
        <dbReference type="ARBA" id="ARBA00023136"/>
    </source>
</evidence>
<dbReference type="Pfam" id="PF04932">
    <property type="entry name" value="Wzy_C"/>
    <property type="match status" value="1"/>
</dbReference>
<accession>A0ABQ1GUG4</accession>
<feature type="transmembrane region" description="Helical" evidence="6">
    <location>
        <begin position="102"/>
        <end position="126"/>
    </location>
</feature>
<dbReference type="PANTHER" id="PTHR37422">
    <property type="entry name" value="TEICHURONIC ACID BIOSYNTHESIS PROTEIN TUAE"/>
    <property type="match status" value="1"/>
</dbReference>
<gene>
    <name evidence="8" type="ORF">GCM10010917_39850</name>
</gene>
<feature type="transmembrane region" description="Helical" evidence="6">
    <location>
        <begin position="468"/>
        <end position="486"/>
    </location>
</feature>
<evidence type="ECO:0000313" key="8">
    <source>
        <dbReference type="EMBL" id="GGA50610.1"/>
    </source>
</evidence>
<reference evidence="9" key="1">
    <citation type="journal article" date="2019" name="Int. J. Syst. Evol. Microbiol.">
        <title>The Global Catalogue of Microorganisms (GCM) 10K type strain sequencing project: providing services to taxonomists for standard genome sequencing and annotation.</title>
        <authorList>
            <consortium name="The Broad Institute Genomics Platform"/>
            <consortium name="The Broad Institute Genome Sequencing Center for Infectious Disease"/>
            <person name="Wu L."/>
            <person name="Ma J."/>
        </authorList>
    </citation>
    <scope>NUCLEOTIDE SEQUENCE [LARGE SCALE GENOMIC DNA]</scope>
    <source>
        <strain evidence="9">CGMCC 1.15044</strain>
    </source>
</reference>
<organism evidence="8 9">
    <name type="scientific">Paenibacillus physcomitrellae</name>
    <dbReference type="NCBI Taxonomy" id="1619311"/>
    <lineage>
        <taxon>Bacteria</taxon>
        <taxon>Bacillati</taxon>
        <taxon>Bacillota</taxon>
        <taxon>Bacilli</taxon>
        <taxon>Bacillales</taxon>
        <taxon>Paenibacillaceae</taxon>
        <taxon>Paenibacillus</taxon>
    </lineage>
</organism>
<feature type="compositionally biased region" description="Low complexity" evidence="5">
    <location>
        <begin position="538"/>
        <end position="551"/>
    </location>
</feature>
<feature type="domain" description="O-antigen ligase-related" evidence="7">
    <location>
        <begin position="372"/>
        <end position="481"/>
    </location>
</feature>
<keyword evidence="2 6" id="KW-0812">Transmembrane</keyword>
<keyword evidence="9" id="KW-1185">Reference proteome</keyword>
<proteinExistence type="predicted"/>
<evidence type="ECO:0000256" key="1">
    <source>
        <dbReference type="ARBA" id="ARBA00004141"/>
    </source>
</evidence>
<comment type="caution">
    <text evidence="8">The sequence shown here is derived from an EMBL/GenBank/DDBJ whole genome shotgun (WGS) entry which is preliminary data.</text>
</comment>
<feature type="compositionally biased region" description="Basic and acidic residues" evidence="5">
    <location>
        <begin position="19"/>
        <end position="32"/>
    </location>
</feature>
<feature type="transmembrane region" description="Helical" evidence="6">
    <location>
        <begin position="384"/>
        <end position="403"/>
    </location>
</feature>